<sequence>MAENPRTTAARDNDDSDIIEAAADLPTPGHSNASGHGIAADVASQAELAAVTDPESRVRPQKDDDIHHDQRRASGKPRDMTG</sequence>
<dbReference type="RefSeq" id="WP_095996959.1">
    <property type="nucleotide sequence ID" value="NZ_NSLI01000002.1"/>
</dbReference>
<evidence type="ECO:0000313" key="2">
    <source>
        <dbReference type="EMBL" id="PAX08449.1"/>
    </source>
</evidence>
<protein>
    <submittedName>
        <fullName evidence="2">Uncharacterized protein</fullName>
    </submittedName>
</protein>
<comment type="caution">
    <text evidence="2">The sequence shown here is derived from an EMBL/GenBank/DDBJ whole genome shotgun (WGS) entry which is preliminary data.</text>
</comment>
<dbReference type="EMBL" id="NSLI01000002">
    <property type="protein sequence ID" value="PAX08449.1"/>
    <property type="molecule type" value="Genomic_DNA"/>
</dbReference>
<gene>
    <name evidence="2" type="ORF">CKY28_03390</name>
</gene>
<dbReference type="AlphaFoldDB" id="A0A2A2SGT1"/>
<evidence type="ECO:0000313" key="3">
    <source>
        <dbReference type="Proteomes" id="UP000218151"/>
    </source>
</evidence>
<keyword evidence="3" id="KW-1185">Reference proteome</keyword>
<evidence type="ECO:0000256" key="1">
    <source>
        <dbReference type="SAM" id="MobiDB-lite"/>
    </source>
</evidence>
<feature type="region of interest" description="Disordered" evidence="1">
    <location>
        <begin position="1"/>
        <end position="82"/>
    </location>
</feature>
<reference evidence="3" key="1">
    <citation type="submission" date="2017-09" db="EMBL/GenBank/DDBJ databases">
        <authorList>
            <person name="Feng G."/>
            <person name="Zhu H."/>
        </authorList>
    </citation>
    <scope>NUCLEOTIDE SEQUENCE [LARGE SCALE GENOMIC DNA]</scope>
    <source>
        <strain evidence="3">1PNM-20</strain>
    </source>
</reference>
<proteinExistence type="predicted"/>
<feature type="compositionally biased region" description="Basic and acidic residues" evidence="1">
    <location>
        <begin position="54"/>
        <end position="82"/>
    </location>
</feature>
<dbReference type="Proteomes" id="UP000218151">
    <property type="component" value="Unassembled WGS sequence"/>
</dbReference>
<dbReference type="OrthoDB" id="7571508at2"/>
<name>A0A2A2SGT1_9SPHN</name>
<accession>A0A2A2SGT1</accession>
<organism evidence="2 3">
    <name type="scientific">Sphingomonas lenta</name>
    <dbReference type="NCBI Taxonomy" id="1141887"/>
    <lineage>
        <taxon>Bacteria</taxon>
        <taxon>Pseudomonadati</taxon>
        <taxon>Pseudomonadota</taxon>
        <taxon>Alphaproteobacteria</taxon>
        <taxon>Sphingomonadales</taxon>
        <taxon>Sphingomonadaceae</taxon>
        <taxon>Sphingomonas</taxon>
    </lineage>
</organism>